<evidence type="ECO:0000256" key="1">
    <source>
        <dbReference type="ARBA" id="ARBA00007945"/>
    </source>
</evidence>
<feature type="domain" description="SS18 N-terminal" evidence="2">
    <location>
        <begin position="13"/>
        <end position="59"/>
    </location>
</feature>
<evidence type="ECO:0000259" key="2">
    <source>
        <dbReference type="Pfam" id="PF05030"/>
    </source>
</evidence>
<dbReference type="EMBL" id="JBBPBM010000004">
    <property type="protein sequence ID" value="KAK8590234.1"/>
    <property type="molecule type" value="Genomic_DNA"/>
</dbReference>
<accession>A0ABR2G1S1</accession>
<dbReference type="Pfam" id="PF05030">
    <property type="entry name" value="SSXT"/>
    <property type="match status" value="1"/>
</dbReference>
<keyword evidence="4" id="KW-1185">Reference proteome</keyword>
<reference evidence="3 4" key="1">
    <citation type="journal article" date="2024" name="G3 (Bethesda)">
        <title>Genome assembly of Hibiscus sabdariffa L. provides insights into metabolisms of medicinal natural products.</title>
        <authorList>
            <person name="Kim T."/>
        </authorList>
    </citation>
    <scope>NUCLEOTIDE SEQUENCE [LARGE SCALE GENOMIC DNA]</scope>
    <source>
        <strain evidence="3">TK-2024</strain>
        <tissue evidence="3">Old leaves</tissue>
    </source>
</reference>
<gene>
    <name evidence="3" type="ORF">V6N12_024613</name>
</gene>
<protein>
    <recommendedName>
        <fullName evidence="2">SS18 N-terminal domain-containing protein</fullName>
    </recommendedName>
</protein>
<comment type="similarity">
    <text evidence="1">Belongs to the SS18 family.</text>
</comment>
<organism evidence="3 4">
    <name type="scientific">Hibiscus sabdariffa</name>
    <name type="common">roselle</name>
    <dbReference type="NCBI Taxonomy" id="183260"/>
    <lineage>
        <taxon>Eukaryota</taxon>
        <taxon>Viridiplantae</taxon>
        <taxon>Streptophyta</taxon>
        <taxon>Embryophyta</taxon>
        <taxon>Tracheophyta</taxon>
        <taxon>Spermatophyta</taxon>
        <taxon>Magnoliopsida</taxon>
        <taxon>eudicotyledons</taxon>
        <taxon>Gunneridae</taxon>
        <taxon>Pentapetalae</taxon>
        <taxon>rosids</taxon>
        <taxon>malvids</taxon>
        <taxon>Malvales</taxon>
        <taxon>Malvaceae</taxon>
        <taxon>Malvoideae</taxon>
        <taxon>Hibiscus</taxon>
    </lineage>
</organism>
<name>A0ABR2G1S1_9ROSI</name>
<proteinExistence type="inferred from homology"/>
<evidence type="ECO:0000313" key="4">
    <source>
        <dbReference type="Proteomes" id="UP001472677"/>
    </source>
</evidence>
<comment type="caution">
    <text evidence="3">The sequence shown here is derived from an EMBL/GenBank/DDBJ whole genome shotgun (WGS) entry which is preliminary data.</text>
</comment>
<sequence length="143" mass="15812">MKLKMDIPTSTQYLDEEKSLILKIVESQNSGKLSECTENPTRLQRNLVYLVVIADFRPQPSTGHAQFPSNGIRQPGGGHYMQHQQAQQMTQQSLMAARSSMLYAQQPFSALQQQQALHGQLGMSFDGSTGLHMLQTESSTTGG</sequence>
<evidence type="ECO:0000313" key="3">
    <source>
        <dbReference type="EMBL" id="KAK8590234.1"/>
    </source>
</evidence>
<dbReference type="Proteomes" id="UP001472677">
    <property type="component" value="Unassembled WGS sequence"/>
</dbReference>
<dbReference type="InterPro" id="IPR007726">
    <property type="entry name" value="SS18_N"/>
</dbReference>